<evidence type="ECO:0000256" key="1">
    <source>
        <dbReference type="ARBA" id="ARBA00004651"/>
    </source>
</evidence>
<keyword evidence="5" id="KW-0472">Membrane</keyword>
<dbReference type="InterPro" id="IPR050833">
    <property type="entry name" value="Poly_Biosynth_Transport"/>
</dbReference>
<accession>A0A6A7VV99</accession>
<gene>
    <name evidence="6" type="ORF">F7D97_08625</name>
</gene>
<reference evidence="6 7" key="1">
    <citation type="submission" date="2019-09" db="EMBL/GenBank/DDBJ databases">
        <title>Distinct polysaccharide growth profiles of human intestinal Prevotella copri isolates.</title>
        <authorList>
            <person name="Fehlner-Peach H."/>
            <person name="Magnabosco C."/>
            <person name="Raghavan V."/>
            <person name="Scher J.U."/>
            <person name="Tett A."/>
            <person name="Cox L.M."/>
            <person name="Gottsegen C."/>
            <person name="Watters A."/>
            <person name="Wiltshire- Gordon J.D."/>
            <person name="Segata N."/>
            <person name="Bonneau R."/>
            <person name="Littman D.R."/>
        </authorList>
    </citation>
    <scope>NUCLEOTIDE SEQUENCE [LARGE SCALE GENOMIC DNA]</scope>
    <source>
        <strain evidence="7">iK21513</strain>
    </source>
</reference>
<comment type="caution">
    <text evidence="6">The sequence shown here is derived from an EMBL/GenBank/DDBJ whole genome shotgun (WGS) entry which is preliminary data.</text>
</comment>
<sequence>MSDNKKIAKNTLLLYIRMFIIMGVTLYTSRVVLDKLGVVDYGLYGVVGGIVAMLSFLNGTLMAGTSRFITYELGAGNKQRLWETFNTSFYTHSLLAIIVILILETGGLWFLYHRLVIPADRLNACFWVFQLSILTTVVSITQVPYNSLVTSHEKFNIYAYISIFEAIAKLSVCYALTISHWDRLILYALLLALIQLLIAFYYRIYCNRHFEESHLALAFNKQIFRDLMGFSGWNIIAQLTHSLRIQGVVILINMFLAPVVVAAQTIANQVCNAAMGFVNNFRVAFNPQIIKLYASGDKEESKKLTLNATIVSFDMVLLLALPCIYAMPTIMDIWLVKVPDYAVLFTQCMLACNVIDVFNASFYIPMLAANKIKFNSMSAVFIGIGQFVLLYFILRYSKEAMWVPIFNIVLTAVYSLLIKPYVLWKDIDYSIKELGMCYWCCLKVLVLSLVVTIPLYLYLDQSLVSSTILILSSLVAVAVSSWLFLDKDMKDKIVLVVKNKIHKR</sequence>
<keyword evidence="2" id="KW-1003">Cell membrane</keyword>
<name>A0A6A7VV99_9BACT</name>
<evidence type="ECO:0000256" key="5">
    <source>
        <dbReference type="ARBA" id="ARBA00023136"/>
    </source>
</evidence>
<dbReference type="AlphaFoldDB" id="A0A6A7VV99"/>
<keyword evidence="4" id="KW-1133">Transmembrane helix</keyword>
<evidence type="ECO:0000256" key="4">
    <source>
        <dbReference type="ARBA" id="ARBA00022989"/>
    </source>
</evidence>
<evidence type="ECO:0000256" key="2">
    <source>
        <dbReference type="ARBA" id="ARBA00022475"/>
    </source>
</evidence>
<evidence type="ECO:0000256" key="3">
    <source>
        <dbReference type="ARBA" id="ARBA00022692"/>
    </source>
</evidence>
<comment type="subcellular location">
    <subcellularLocation>
        <location evidence="1">Cell membrane</location>
        <topology evidence="1">Multi-pass membrane protein</topology>
    </subcellularLocation>
</comment>
<proteinExistence type="predicted"/>
<keyword evidence="3" id="KW-0812">Transmembrane</keyword>
<protein>
    <submittedName>
        <fullName evidence="6">Polysaccharide biosynthesis protein</fullName>
    </submittedName>
</protein>
<dbReference type="EMBL" id="VZCY01000071">
    <property type="protein sequence ID" value="MQN09982.1"/>
    <property type="molecule type" value="Genomic_DNA"/>
</dbReference>
<organism evidence="6 7">
    <name type="scientific">Segatella copri</name>
    <dbReference type="NCBI Taxonomy" id="165179"/>
    <lineage>
        <taxon>Bacteria</taxon>
        <taxon>Pseudomonadati</taxon>
        <taxon>Bacteroidota</taxon>
        <taxon>Bacteroidia</taxon>
        <taxon>Bacteroidales</taxon>
        <taxon>Prevotellaceae</taxon>
        <taxon>Segatella</taxon>
    </lineage>
</organism>
<dbReference type="GO" id="GO:0005886">
    <property type="term" value="C:plasma membrane"/>
    <property type="evidence" value="ECO:0007669"/>
    <property type="project" value="UniProtKB-SubCell"/>
</dbReference>
<dbReference type="PANTHER" id="PTHR30250">
    <property type="entry name" value="PST FAMILY PREDICTED COLANIC ACID TRANSPORTER"/>
    <property type="match status" value="1"/>
</dbReference>
<dbReference type="RefSeq" id="WP_153080858.1">
    <property type="nucleotide sequence ID" value="NZ_VZAU01000008.1"/>
</dbReference>
<evidence type="ECO:0000313" key="7">
    <source>
        <dbReference type="Proteomes" id="UP000406735"/>
    </source>
</evidence>
<evidence type="ECO:0000313" key="6">
    <source>
        <dbReference type="EMBL" id="MQN09982.1"/>
    </source>
</evidence>
<dbReference type="PANTHER" id="PTHR30250:SF26">
    <property type="entry name" value="PSMA PROTEIN"/>
    <property type="match status" value="1"/>
</dbReference>
<dbReference type="Proteomes" id="UP000406735">
    <property type="component" value="Unassembled WGS sequence"/>
</dbReference>